<gene>
    <name evidence="2" type="ORF">ACFOEN_08580</name>
</gene>
<organism evidence="2 3">
    <name type="scientific">Piscinibacterium candidicorallinum</name>
    <dbReference type="NCBI Taxonomy" id="1793872"/>
    <lineage>
        <taxon>Bacteria</taxon>
        <taxon>Pseudomonadati</taxon>
        <taxon>Pseudomonadota</taxon>
        <taxon>Betaproteobacteria</taxon>
        <taxon>Burkholderiales</taxon>
        <taxon>Piscinibacterium</taxon>
    </lineage>
</organism>
<keyword evidence="1" id="KW-1133">Transmembrane helix</keyword>
<evidence type="ECO:0000256" key="1">
    <source>
        <dbReference type="SAM" id="Phobius"/>
    </source>
</evidence>
<name>A0ABV7H667_9BURK</name>
<keyword evidence="1" id="KW-0812">Transmembrane</keyword>
<feature type="transmembrane region" description="Helical" evidence="1">
    <location>
        <begin position="20"/>
        <end position="53"/>
    </location>
</feature>
<comment type="caution">
    <text evidence="2">The sequence shown here is derived from an EMBL/GenBank/DDBJ whole genome shotgun (WGS) entry which is preliminary data.</text>
</comment>
<evidence type="ECO:0000313" key="2">
    <source>
        <dbReference type="EMBL" id="MFC3147695.1"/>
    </source>
</evidence>
<dbReference type="Proteomes" id="UP001595556">
    <property type="component" value="Unassembled WGS sequence"/>
</dbReference>
<keyword evidence="1" id="KW-0472">Membrane</keyword>
<keyword evidence="3" id="KW-1185">Reference proteome</keyword>
<protein>
    <submittedName>
        <fullName evidence="2">DUF4870 family protein</fullName>
    </submittedName>
</protein>
<accession>A0ABV7H667</accession>
<dbReference type="RefSeq" id="WP_377303006.1">
    <property type="nucleotide sequence ID" value="NZ_CP180191.1"/>
</dbReference>
<proteinExistence type="predicted"/>
<sequence>METLSTLDPAKERSLKTVGIVSYVLHLIVAISAVIPGLNASIALLLVALIIDFVKKDDAVGTWQESHFRWRIRSVIYAGLAYIVTIPLWLLFIIPGWIAWFVISIWFLYRIIRGFMNMNDNKPIQVN</sequence>
<dbReference type="EMBL" id="JBHRTI010000004">
    <property type="protein sequence ID" value="MFC3147695.1"/>
    <property type="molecule type" value="Genomic_DNA"/>
</dbReference>
<evidence type="ECO:0000313" key="3">
    <source>
        <dbReference type="Proteomes" id="UP001595556"/>
    </source>
</evidence>
<reference evidence="3" key="1">
    <citation type="journal article" date="2019" name="Int. J. Syst. Evol. Microbiol.">
        <title>The Global Catalogue of Microorganisms (GCM) 10K type strain sequencing project: providing services to taxonomists for standard genome sequencing and annotation.</title>
        <authorList>
            <consortium name="The Broad Institute Genomics Platform"/>
            <consortium name="The Broad Institute Genome Sequencing Center for Infectious Disease"/>
            <person name="Wu L."/>
            <person name="Ma J."/>
        </authorList>
    </citation>
    <scope>NUCLEOTIDE SEQUENCE [LARGE SCALE GENOMIC DNA]</scope>
    <source>
        <strain evidence="3">KCTC 52168</strain>
    </source>
</reference>